<dbReference type="Gene3D" id="3.10.50.40">
    <property type="match status" value="1"/>
</dbReference>
<evidence type="ECO:0000313" key="3">
    <source>
        <dbReference type="EMBL" id="KAK2069386.1"/>
    </source>
</evidence>
<dbReference type="InterPro" id="IPR001179">
    <property type="entry name" value="PPIase_FKBP_dom"/>
</dbReference>
<sequence length="69" mass="7620">MTLPPKIDGLQIEVLREGSGDREVQRGSRTVITGDNIDAHYSGTLTDGKKFDASYDRGEPLGFKWCHPS</sequence>
<keyword evidence="4" id="KW-1185">Reference proteome</keyword>
<dbReference type="Proteomes" id="UP001217918">
    <property type="component" value="Unassembled WGS sequence"/>
</dbReference>
<dbReference type="AlphaFoldDB" id="A0AAD9I1N0"/>
<keyword evidence="1" id="KW-0697">Rotamase</keyword>
<dbReference type="GO" id="GO:0003755">
    <property type="term" value="F:peptidyl-prolyl cis-trans isomerase activity"/>
    <property type="evidence" value="ECO:0007669"/>
    <property type="project" value="UniProtKB-KW"/>
</dbReference>
<keyword evidence="1" id="KW-0413">Isomerase</keyword>
<dbReference type="EMBL" id="JAQQPM010000003">
    <property type="protein sequence ID" value="KAK2069386.1"/>
    <property type="molecule type" value="Genomic_DNA"/>
</dbReference>
<gene>
    <name evidence="3" type="ORF">P8C59_003972</name>
</gene>
<name>A0AAD9I1N0_9PEZI</name>
<organism evidence="3 4">
    <name type="scientific">Phyllachora maydis</name>
    <dbReference type="NCBI Taxonomy" id="1825666"/>
    <lineage>
        <taxon>Eukaryota</taxon>
        <taxon>Fungi</taxon>
        <taxon>Dikarya</taxon>
        <taxon>Ascomycota</taxon>
        <taxon>Pezizomycotina</taxon>
        <taxon>Sordariomycetes</taxon>
        <taxon>Sordariomycetidae</taxon>
        <taxon>Phyllachorales</taxon>
        <taxon>Phyllachoraceae</taxon>
        <taxon>Phyllachora</taxon>
    </lineage>
</organism>
<evidence type="ECO:0000259" key="2">
    <source>
        <dbReference type="PROSITE" id="PS50059"/>
    </source>
</evidence>
<proteinExistence type="predicted"/>
<protein>
    <recommendedName>
        <fullName evidence="1">peptidylprolyl isomerase</fullName>
        <ecNumber evidence="1">5.2.1.8</ecNumber>
    </recommendedName>
</protein>
<feature type="domain" description="PPIase FKBP-type" evidence="2">
    <location>
        <begin position="34"/>
        <end position="69"/>
    </location>
</feature>
<evidence type="ECO:0000256" key="1">
    <source>
        <dbReference type="PROSITE-ProRule" id="PRU00277"/>
    </source>
</evidence>
<dbReference type="SUPFAM" id="SSF54534">
    <property type="entry name" value="FKBP-like"/>
    <property type="match status" value="1"/>
</dbReference>
<comment type="catalytic activity">
    <reaction evidence="1">
        <text>[protein]-peptidylproline (omega=180) = [protein]-peptidylproline (omega=0)</text>
        <dbReference type="Rhea" id="RHEA:16237"/>
        <dbReference type="Rhea" id="RHEA-COMP:10747"/>
        <dbReference type="Rhea" id="RHEA-COMP:10748"/>
        <dbReference type="ChEBI" id="CHEBI:83833"/>
        <dbReference type="ChEBI" id="CHEBI:83834"/>
        <dbReference type="EC" id="5.2.1.8"/>
    </reaction>
</comment>
<reference evidence="3" key="1">
    <citation type="journal article" date="2023" name="Mol. Plant Microbe Interact.">
        <title>Elucidating the Obligate Nature and Biological Capacity of an Invasive Fungal Corn Pathogen.</title>
        <authorList>
            <person name="MacCready J.S."/>
            <person name="Roggenkamp E.M."/>
            <person name="Gdanetz K."/>
            <person name="Chilvers M.I."/>
        </authorList>
    </citation>
    <scope>NUCLEOTIDE SEQUENCE</scope>
    <source>
        <strain evidence="3">PM02</strain>
    </source>
</reference>
<accession>A0AAD9I1N0</accession>
<dbReference type="InterPro" id="IPR046357">
    <property type="entry name" value="PPIase_dom_sf"/>
</dbReference>
<dbReference type="PROSITE" id="PS50059">
    <property type="entry name" value="FKBP_PPIASE"/>
    <property type="match status" value="1"/>
</dbReference>
<comment type="caution">
    <text evidence="3">The sequence shown here is derived from an EMBL/GenBank/DDBJ whole genome shotgun (WGS) entry which is preliminary data.</text>
</comment>
<dbReference type="EC" id="5.2.1.8" evidence="1"/>
<dbReference type="Pfam" id="PF00254">
    <property type="entry name" value="FKBP_C"/>
    <property type="match status" value="1"/>
</dbReference>
<evidence type="ECO:0000313" key="4">
    <source>
        <dbReference type="Proteomes" id="UP001217918"/>
    </source>
</evidence>